<keyword evidence="3" id="KW-1185">Reference proteome</keyword>
<dbReference type="Proteomes" id="UP000683925">
    <property type="component" value="Unassembled WGS sequence"/>
</dbReference>
<feature type="region of interest" description="Disordered" evidence="1">
    <location>
        <begin position="182"/>
        <end position="201"/>
    </location>
</feature>
<accession>A0A8S1WHM4</accession>
<evidence type="ECO:0000313" key="3">
    <source>
        <dbReference type="Proteomes" id="UP000683925"/>
    </source>
</evidence>
<organism evidence="2 3">
    <name type="scientific">Paramecium octaurelia</name>
    <dbReference type="NCBI Taxonomy" id="43137"/>
    <lineage>
        <taxon>Eukaryota</taxon>
        <taxon>Sar</taxon>
        <taxon>Alveolata</taxon>
        <taxon>Ciliophora</taxon>
        <taxon>Intramacronucleata</taxon>
        <taxon>Oligohymenophorea</taxon>
        <taxon>Peniculida</taxon>
        <taxon>Parameciidae</taxon>
        <taxon>Paramecium</taxon>
    </lineage>
</organism>
<sequence>MFRKLRQQYQKDLDYQFLKQFNKSSINLRCNNQKSRFIIKKQLSKVNIPLQSQLNKLFECNDKISKFSKIKYYVRSRSSQNSQEGHLNQRISHILLSLPYHSIKMHQKVGIRKLWRRQIILIIFLLRYQKHRQEQLKLNLQTRILYLGTPKIHLDTTKKRRRNAENQFKLSTFAEYIDAQDKQEYAQEKQESKTKRSEDDKFKKSPVYQSFKYNDVRICRLLKFRNNSVPTSNAESPLKVNSQATKINKLPPLLQVDRRMQRVYSNFCK</sequence>
<dbReference type="EMBL" id="CAJJDP010000084">
    <property type="protein sequence ID" value="CAD8185406.1"/>
    <property type="molecule type" value="Genomic_DNA"/>
</dbReference>
<comment type="caution">
    <text evidence="2">The sequence shown here is derived from an EMBL/GenBank/DDBJ whole genome shotgun (WGS) entry which is preliminary data.</text>
</comment>
<proteinExistence type="predicted"/>
<reference evidence="2" key="1">
    <citation type="submission" date="2021-01" db="EMBL/GenBank/DDBJ databases">
        <authorList>
            <consortium name="Genoscope - CEA"/>
            <person name="William W."/>
        </authorList>
    </citation>
    <scope>NUCLEOTIDE SEQUENCE</scope>
</reference>
<evidence type="ECO:0000313" key="2">
    <source>
        <dbReference type="EMBL" id="CAD8185406.1"/>
    </source>
</evidence>
<dbReference type="OrthoDB" id="292777at2759"/>
<gene>
    <name evidence="2" type="ORF">POCTA_138.1.T0850158</name>
</gene>
<evidence type="ECO:0000256" key="1">
    <source>
        <dbReference type="SAM" id="MobiDB-lite"/>
    </source>
</evidence>
<name>A0A8S1WHM4_PAROT</name>
<dbReference type="AlphaFoldDB" id="A0A8S1WHM4"/>
<protein>
    <submittedName>
        <fullName evidence="2">Uncharacterized protein</fullName>
    </submittedName>
</protein>
<dbReference type="OMA" id="TPKIHLD"/>